<dbReference type="PROSITE" id="PS00061">
    <property type="entry name" value="ADH_SHORT"/>
    <property type="match status" value="1"/>
</dbReference>
<evidence type="ECO:0000256" key="2">
    <source>
        <dbReference type="ARBA" id="ARBA00023002"/>
    </source>
</evidence>
<dbReference type="GO" id="GO:0047936">
    <property type="term" value="F:glucose 1-dehydrogenase [NAD(P)+] activity"/>
    <property type="evidence" value="ECO:0007669"/>
    <property type="project" value="UniProtKB-EC"/>
</dbReference>
<dbReference type="NCBIfam" id="NF005559">
    <property type="entry name" value="PRK07231.1"/>
    <property type="match status" value="1"/>
</dbReference>
<evidence type="ECO:0000313" key="4">
    <source>
        <dbReference type="Proteomes" id="UP000772181"/>
    </source>
</evidence>
<dbReference type="PANTHER" id="PTHR42760">
    <property type="entry name" value="SHORT-CHAIN DEHYDROGENASES/REDUCTASES FAMILY MEMBER"/>
    <property type="match status" value="1"/>
</dbReference>
<dbReference type="EMBL" id="JACQWF010000286">
    <property type="protein sequence ID" value="MBI4596003.1"/>
    <property type="molecule type" value="Genomic_DNA"/>
</dbReference>
<name>A0A933GMD0_UNCTE</name>
<accession>A0A933GMD0</accession>
<evidence type="ECO:0000313" key="3">
    <source>
        <dbReference type="EMBL" id="MBI4596003.1"/>
    </source>
</evidence>
<protein>
    <submittedName>
        <fullName evidence="3">Glucose 1-dehydrogenase</fullName>
        <ecNumber evidence="3">1.1.1.47</ecNumber>
    </submittedName>
</protein>
<keyword evidence="2 3" id="KW-0560">Oxidoreductase</keyword>
<sequence>MKVCPAFSVEGKVFIVTGGGTGIGKYISLECAKAGAKVAIASRRMEHLEPIVKQIKDLGGLAMAVVADVRKPEDIDNMVQKTIEQFGTIDVLVNNHGASFRAPLEEVSLNGWNSVISINLTGVFLCSKAVAKKFIEWKKPGKIISLSSIAGRDGSNLMAHYGAAKAGVINLTKTMALEWSKYGIHVNSIAPGFIETDGVKEVFGAEVVAKLSQMAPLRRAGRPEEIAYTVLFLASDASSYVQGETICVDGGPLCAE</sequence>
<dbReference type="InterPro" id="IPR036291">
    <property type="entry name" value="NAD(P)-bd_dom_sf"/>
</dbReference>
<dbReference type="PRINTS" id="PR00080">
    <property type="entry name" value="SDRFAMILY"/>
</dbReference>
<dbReference type="Gene3D" id="3.40.50.720">
    <property type="entry name" value="NAD(P)-binding Rossmann-like Domain"/>
    <property type="match status" value="1"/>
</dbReference>
<reference evidence="3" key="1">
    <citation type="submission" date="2020-07" db="EMBL/GenBank/DDBJ databases">
        <title>Huge and variable diversity of episymbiotic CPR bacteria and DPANN archaea in groundwater ecosystems.</title>
        <authorList>
            <person name="He C.Y."/>
            <person name="Keren R."/>
            <person name="Whittaker M."/>
            <person name="Farag I.F."/>
            <person name="Doudna J."/>
            <person name="Cate J.H.D."/>
            <person name="Banfield J.F."/>
        </authorList>
    </citation>
    <scope>NUCLEOTIDE SEQUENCE</scope>
    <source>
        <strain evidence="3">NC_groundwater_1482_Ag_S-0.65um_47_24</strain>
    </source>
</reference>
<dbReference type="Pfam" id="PF13561">
    <property type="entry name" value="adh_short_C2"/>
    <property type="match status" value="1"/>
</dbReference>
<gene>
    <name evidence="3" type="ORF">HY730_06445</name>
</gene>
<proteinExistence type="inferred from homology"/>
<dbReference type="InterPro" id="IPR020904">
    <property type="entry name" value="Sc_DH/Rdtase_CS"/>
</dbReference>
<dbReference type="AlphaFoldDB" id="A0A933GMD0"/>
<comment type="caution">
    <text evidence="3">The sequence shown here is derived from an EMBL/GenBank/DDBJ whole genome shotgun (WGS) entry which is preliminary data.</text>
</comment>
<dbReference type="PRINTS" id="PR00081">
    <property type="entry name" value="GDHRDH"/>
</dbReference>
<dbReference type="PANTHER" id="PTHR42760:SF133">
    <property type="entry name" value="3-OXOACYL-[ACYL-CARRIER-PROTEIN] REDUCTASE"/>
    <property type="match status" value="1"/>
</dbReference>
<dbReference type="SUPFAM" id="SSF51735">
    <property type="entry name" value="NAD(P)-binding Rossmann-fold domains"/>
    <property type="match status" value="1"/>
</dbReference>
<dbReference type="InterPro" id="IPR002347">
    <property type="entry name" value="SDR_fam"/>
</dbReference>
<dbReference type="EC" id="1.1.1.47" evidence="3"/>
<organism evidence="3 4">
    <name type="scientific">Tectimicrobiota bacterium</name>
    <dbReference type="NCBI Taxonomy" id="2528274"/>
    <lineage>
        <taxon>Bacteria</taxon>
        <taxon>Pseudomonadati</taxon>
        <taxon>Nitrospinota/Tectimicrobiota group</taxon>
        <taxon>Candidatus Tectimicrobiota</taxon>
    </lineage>
</organism>
<comment type="similarity">
    <text evidence="1">Belongs to the short-chain dehydrogenases/reductases (SDR) family.</text>
</comment>
<evidence type="ECO:0000256" key="1">
    <source>
        <dbReference type="ARBA" id="ARBA00006484"/>
    </source>
</evidence>
<dbReference type="FunFam" id="3.40.50.720:FF:000084">
    <property type="entry name" value="Short-chain dehydrogenase reductase"/>
    <property type="match status" value="1"/>
</dbReference>
<dbReference type="Proteomes" id="UP000772181">
    <property type="component" value="Unassembled WGS sequence"/>
</dbReference>